<feature type="region of interest" description="Disordered" evidence="1">
    <location>
        <begin position="263"/>
        <end position="284"/>
    </location>
</feature>
<evidence type="ECO:0000256" key="1">
    <source>
        <dbReference type="SAM" id="MobiDB-lite"/>
    </source>
</evidence>
<dbReference type="RefSeq" id="WP_059052709.1">
    <property type="nucleotide sequence ID" value="NZ_LOJF01000001.1"/>
</dbReference>
<dbReference type="PROSITE" id="PS50930">
    <property type="entry name" value="HTH_LYTTR"/>
    <property type="match status" value="1"/>
</dbReference>
<dbReference type="GO" id="GO:0000156">
    <property type="term" value="F:phosphorelay response regulator activity"/>
    <property type="evidence" value="ECO:0007669"/>
    <property type="project" value="InterPro"/>
</dbReference>
<evidence type="ECO:0000313" key="4">
    <source>
        <dbReference type="Proteomes" id="UP000054078"/>
    </source>
</evidence>
<dbReference type="SMART" id="SM00850">
    <property type="entry name" value="LytTR"/>
    <property type="match status" value="1"/>
</dbReference>
<dbReference type="Proteomes" id="UP000054078">
    <property type="component" value="Unassembled WGS sequence"/>
</dbReference>
<proteinExistence type="predicted"/>
<dbReference type="EMBL" id="LOJF01000001">
    <property type="protein sequence ID" value="KUH58938.1"/>
    <property type="molecule type" value="Genomic_DNA"/>
</dbReference>
<gene>
    <name evidence="3" type="ORF">AUL39_00915</name>
</gene>
<evidence type="ECO:0000313" key="3">
    <source>
        <dbReference type="EMBL" id="KUH58938.1"/>
    </source>
</evidence>
<dbReference type="InterPro" id="IPR046947">
    <property type="entry name" value="LytR-like"/>
</dbReference>
<accession>A0A100YWF2</accession>
<feature type="domain" description="HTH LytTR-type" evidence="2">
    <location>
        <begin position="152"/>
        <end position="251"/>
    </location>
</feature>
<dbReference type="InterPro" id="IPR007492">
    <property type="entry name" value="LytTR_DNA-bd_dom"/>
</dbReference>
<reference evidence="3 4" key="1">
    <citation type="submission" date="2015-12" db="EMBL/GenBank/DDBJ databases">
        <title>Draft Genome Sequence of Olsenella scatoligenes SK9K4T; a Producer of 3-Methylindole- (skatole) and 4-Methylphenol- (p-cresol) Isolated from Pig Feces.</title>
        <authorList>
            <person name="Li X."/>
            <person name="Borg B."/>
            <person name="Canibe N."/>
        </authorList>
    </citation>
    <scope>NUCLEOTIDE SEQUENCE [LARGE SCALE GENOMIC DNA]</scope>
    <source>
        <strain evidence="3 4">SK9K4</strain>
    </source>
</reference>
<dbReference type="PANTHER" id="PTHR37299">
    <property type="entry name" value="TRANSCRIPTIONAL REGULATOR-RELATED"/>
    <property type="match status" value="1"/>
</dbReference>
<dbReference type="STRING" id="1299998.AUL39_00915"/>
<comment type="caution">
    <text evidence="3">The sequence shown here is derived from an EMBL/GenBank/DDBJ whole genome shotgun (WGS) entry which is preliminary data.</text>
</comment>
<dbReference type="OrthoDB" id="3183007at2"/>
<protein>
    <recommendedName>
        <fullName evidence="2">HTH LytTR-type domain-containing protein</fullName>
    </recommendedName>
</protein>
<organism evidence="3 4">
    <name type="scientific">Tractidigestivibacter scatoligenes</name>
    <name type="common">Olsenella scatoligenes</name>
    <dbReference type="NCBI Taxonomy" id="1299998"/>
    <lineage>
        <taxon>Bacteria</taxon>
        <taxon>Bacillati</taxon>
        <taxon>Actinomycetota</taxon>
        <taxon>Coriobacteriia</taxon>
        <taxon>Coriobacteriales</taxon>
        <taxon>Atopobiaceae</taxon>
        <taxon>Tractidigestivibacter</taxon>
    </lineage>
</organism>
<evidence type="ECO:0000259" key="2">
    <source>
        <dbReference type="PROSITE" id="PS50930"/>
    </source>
</evidence>
<dbReference type="PANTHER" id="PTHR37299:SF1">
    <property type="entry name" value="STAGE 0 SPORULATION PROTEIN A HOMOLOG"/>
    <property type="match status" value="1"/>
</dbReference>
<dbReference type="Gene3D" id="2.40.50.1020">
    <property type="entry name" value="LytTr DNA-binding domain"/>
    <property type="match status" value="1"/>
</dbReference>
<dbReference type="AlphaFoldDB" id="A0A100YWF2"/>
<dbReference type="Pfam" id="PF04397">
    <property type="entry name" value="LytTR"/>
    <property type="match status" value="1"/>
</dbReference>
<dbReference type="GO" id="GO:0003677">
    <property type="term" value="F:DNA binding"/>
    <property type="evidence" value="ECO:0007669"/>
    <property type="project" value="InterPro"/>
</dbReference>
<feature type="compositionally biased region" description="Polar residues" evidence="1">
    <location>
        <begin position="270"/>
        <end position="284"/>
    </location>
</feature>
<name>A0A100YWF2_TRASO</name>
<sequence length="284" mass="31079">MTVHSVLDLSTLVLVSCTSGIPEQCAPYLADGFTFVEPFGKGSTAGMHAFMDYFSRMAPLITKLDLSFGCPVLVFQNGETSVVFIGSASGERHLTVSPRATLVWSTSTPEKPQLVHMHFSIPPIEKRSNSFIPINSLLDSADTRVPEYASLIYIRDIGGVSHAVHPDAVVYLEAAHQYVDVHLLRETFRTRSSLSAMLDRLPATFVRVHRSFAINAKLVTSMSSSKITMSNGEQIYVPVKRRTAVRHQLREAMEVNPYNDAPAAHAQATGEPTTSEATSSANQL</sequence>
<keyword evidence="4" id="KW-1185">Reference proteome</keyword>